<dbReference type="PANTHER" id="PTHR33989">
    <property type="match status" value="1"/>
</dbReference>
<evidence type="ECO:0000256" key="15">
    <source>
        <dbReference type="ARBA" id="ARBA00048444"/>
    </source>
</evidence>
<evidence type="ECO:0000256" key="10">
    <source>
        <dbReference type="ARBA" id="ARBA00022692"/>
    </source>
</evidence>
<keyword evidence="12 18" id="KW-1133">Transmembrane helix</keyword>
<dbReference type="GO" id="GO:1901264">
    <property type="term" value="P:carbohydrate derivative transport"/>
    <property type="evidence" value="ECO:0007669"/>
    <property type="project" value="TreeGrafter"/>
</dbReference>
<keyword evidence="5" id="KW-1003">Cell membrane</keyword>
<keyword evidence="8" id="KW-0808">Transferase</keyword>
<protein>
    <recommendedName>
        <fullName evidence="3">PTS system lactose-specific EIICB component</fullName>
        <ecNumber evidence="2">2.7.1.207</ecNumber>
    </recommendedName>
    <alternativeName>
        <fullName evidence="14">EIICB-Lac</fullName>
    </alternativeName>
</protein>
<keyword evidence="7" id="KW-0762">Sugar transport</keyword>
<comment type="subcellular location">
    <subcellularLocation>
        <location evidence="1">Cell membrane</location>
        <topology evidence="1">Multi-pass membrane protein</topology>
    </subcellularLocation>
</comment>
<keyword evidence="9" id="KW-0598">Phosphotransferase system</keyword>
<evidence type="ECO:0000256" key="2">
    <source>
        <dbReference type="ARBA" id="ARBA00012802"/>
    </source>
</evidence>
<evidence type="ECO:0000256" key="18">
    <source>
        <dbReference type="SAM" id="Phobius"/>
    </source>
</evidence>
<comment type="caution">
    <text evidence="21">The sequence shown here is derived from an EMBL/GenBank/DDBJ whole genome shotgun (WGS) entry which is preliminary data.</text>
</comment>
<feature type="domain" description="PTS EIIB type-3" evidence="19">
    <location>
        <begin position="466"/>
        <end position="569"/>
    </location>
</feature>
<dbReference type="InterPro" id="IPR004501">
    <property type="entry name" value="PTS_EIIC_3"/>
</dbReference>
<organism evidence="21 22">
    <name type="scientific">Dolosigranulum pigrum</name>
    <dbReference type="NCBI Taxonomy" id="29394"/>
    <lineage>
        <taxon>Bacteria</taxon>
        <taxon>Bacillati</taxon>
        <taxon>Bacillota</taxon>
        <taxon>Bacilli</taxon>
        <taxon>Lactobacillales</taxon>
        <taxon>Carnobacteriaceae</taxon>
        <taxon>Dolosigranulum</taxon>
    </lineage>
</organism>
<dbReference type="GO" id="GO:0022869">
    <property type="term" value="F:protein-N(PI)-phosphohistidine-lactose phosphotransferase system transporter activity"/>
    <property type="evidence" value="ECO:0007669"/>
    <property type="project" value="InterPro"/>
</dbReference>
<name>A0A328KLQ0_9LACT</name>
<dbReference type="NCBIfam" id="TIGR00853">
    <property type="entry name" value="pts-lac"/>
    <property type="match status" value="1"/>
</dbReference>
<feature type="domain" description="PTS EIIC type-3" evidence="20">
    <location>
        <begin position="7"/>
        <end position="408"/>
    </location>
</feature>
<dbReference type="InterPro" id="IPR051088">
    <property type="entry name" value="PTS_Sugar-EIIC/EIIB"/>
</dbReference>
<sequence length="570" mass="62703">MDRLVQQIEKMKPFFERVSRNKYLRAVKDGFVAAIPVILFSSVFMLLAYVPNIFGFYWSESVESLLVKPYNYSMGIVALLVASTTAKNLTDSFNRDLPAQRQISGVSTMLAAIVGFLLLSSDAIEGGFGSGYLGTTGLLSAFVSAFLSVNVYNFFIKNNIVVKMPEEVPPNIAQTFTDLIPFSVSTLLFFGIDQLIRYLFDANFAQAVIEMFQPLFSAADGYVGLALIFGAMSFFWFIGIHGPSIVEPAISAIVYVNLDANLELFRQGEQAIHSLTPGIQHFVATLGGTGATFVVPYMFMWLSKSKQNKAVGKASVIPTSFGVNEPILFGAPIVLNPVFFIPFIVAPIVNVWLFKFFVDVLGMNSFVYFLPWTTPGPLGLPMGTGFAMWSFVLAVLLIVVDALIYYPFFKVYDRQKVEEEKRTAAEEATKTHDDVSTSPEVEQEVQDKPVAEDNVGEPLELSEQEEVNVLVLCAGGGTSAMLANSLNKGAKEYGEPISAGAGTYGGHYDIMQEYDLIVLAPQVASNYEDIKKDTDKLGIKLVKTSGVEYVNLTRDPEGSLKFIKDILKEQ</sequence>
<reference evidence="21 22" key="1">
    <citation type="submission" date="2017-03" db="EMBL/GenBank/DDBJ databases">
        <title>wgs assembly of Dolosigranulum pigrum KPL CDC strains.</title>
        <authorList>
            <person name="Brugger S.D."/>
            <person name="Pettigrew M."/>
            <person name="Kong Y."/>
            <person name="Lemon K.P."/>
        </authorList>
    </citation>
    <scope>NUCLEOTIDE SEQUENCE [LARGE SCALE GENOMIC DNA]</scope>
    <source>
        <strain evidence="21 22">KPL1931_CDC4294-98</strain>
    </source>
</reference>
<feature type="transmembrane region" description="Helical" evidence="18">
    <location>
        <begin position="327"/>
        <end position="349"/>
    </location>
</feature>
<dbReference type="NCBIfam" id="TIGR00410">
    <property type="entry name" value="lacE"/>
    <property type="match status" value="1"/>
</dbReference>
<evidence type="ECO:0000256" key="12">
    <source>
        <dbReference type="ARBA" id="ARBA00022989"/>
    </source>
</evidence>
<evidence type="ECO:0000313" key="22">
    <source>
        <dbReference type="Proteomes" id="UP000249099"/>
    </source>
</evidence>
<evidence type="ECO:0000256" key="4">
    <source>
        <dbReference type="ARBA" id="ARBA00022448"/>
    </source>
</evidence>
<dbReference type="PROSITE" id="PS51105">
    <property type="entry name" value="PTS_EIIC_TYPE_3"/>
    <property type="match status" value="1"/>
</dbReference>
<dbReference type="InterPro" id="IPR013012">
    <property type="entry name" value="PTS_EIIB_3"/>
</dbReference>
<dbReference type="GO" id="GO:0009401">
    <property type="term" value="P:phosphoenolpyruvate-dependent sugar phosphotransferase system"/>
    <property type="evidence" value="ECO:0007669"/>
    <property type="project" value="UniProtKB-KW"/>
</dbReference>
<keyword evidence="4" id="KW-0813">Transport</keyword>
<feature type="transmembrane region" description="Helical" evidence="18">
    <location>
        <begin position="70"/>
        <end position="90"/>
    </location>
</feature>
<gene>
    <name evidence="21" type="ORF">B8A44_04650</name>
</gene>
<evidence type="ECO:0000256" key="3">
    <source>
        <dbReference type="ARBA" id="ARBA00020834"/>
    </source>
</evidence>
<dbReference type="RefSeq" id="WP_112790058.1">
    <property type="nucleotide sequence ID" value="NZ_NAQV01000015.1"/>
</dbReference>
<feature type="modified residue" description="Phosphocysteine; by EIIA" evidence="16">
    <location>
        <position position="473"/>
    </location>
</feature>
<dbReference type="PROSITE" id="PS51100">
    <property type="entry name" value="PTS_EIIB_TYPE_3"/>
    <property type="match status" value="1"/>
</dbReference>
<feature type="transmembrane region" description="Helical" evidence="18">
    <location>
        <begin position="386"/>
        <end position="406"/>
    </location>
</feature>
<feature type="compositionally biased region" description="Basic and acidic residues" evidence="17">
    <location>
        <begin position="423"/>
        <end position="435"/>
    </location>
</feature>
<dbReference type="Pfam" id="PF02302">
    <property type="entry name" value="PTS_IIB"/>
    <property type="match status" value="1"/>
</dbReference>
<evidence type="ECO:0000259" key="19">
    <source>
        <dbReference type="PROSITE" id="PS51100"/>
    </source>
</evidence>
<dbReference type="Proteomes" id="UP000249099">
    <property type="component" value="Unassembled WGS sequence"/>
</dbReference>
<dbReference type="InterPro" id="IPR004801">
    <property type="entry name" value="LacE"/>
</dbReference>
<dbReference type="CDD" id="cd05565">
    <property type="entry name" value="PTS_IIB_lactose"/>
    <property type="match status" value="1"/>
</dbReference>
<evidence type="ECO:0000256" key="1">
    <source>
        <dbReference type="ARBA" id="ARBA00004651"/>
    </source>
</evidence>
<evidence type="ECO:0000256" key="17">
    <source>
        <dbReference type="SAM" id="MobiDB-lite"/>
    </source>
</evidence>
<keyword evidence="10 18" id="KW-0812">Transmembrane</keyword>
<evidence type="ECO:0000256" key="13">
    <source>
        <dbReference type="ARBA" id="ARBA00023136"/>
    </source>
</evidence>
<accession>A0A328KLQ0</accession>
<evidence type="ECO:0000256" key="14">
    <source>
        <dbReference type="ARBA" id="ARBA00029639"/>
    </source>
</evidence>
<evidence type="ECO:0000256" key="7">
    <source>
        <dbReference type="ARBA" id="ARBA00022597"/>
    </source>
</evidence>
<dbReference type="InterPro" id="IPR003352">
    <property type="entry name" value="PTS_EIIC"/>
</dbReference>
<keyword evidence="13 18" id="KW-0472">Membrane</keyword>
<dbReference type="Pfam" id="PF02378">
    <property type="entry name" value="PTS_EIIC"/>
    <property type="match status" value="1"/>
</dbReference>
<feature type="transmembrane region" description="Helical" evidence="18">
    <location>
        <begin position="282"/>
        <end position="302"/>
    </location>
</feature>
<feature type="transmembrane region" description="Helical" evidence="18">
    <location>
        <begin position="102"/>
        <end position="120"/>
    </location>
</feature>
<evidence type="ECO:0000256" key="8">
    <source>
        <dbReference type="ARBA" id="ARBA00022679"/>
    </source>
</evidence>
<dbReference type="EC" id="2.7.1.207" evidence="2"/>
<evidence type="ECO:0000256" key="11">
    <source>
        <dbReference type="ARBA" id="ARBA00022777"/>
    </source>
</evidence>
<keyword evidence="6" id="KW-0597">Phosphoprotein</keyword>
<dbReference type="InterPro" id="IPR036095">
    <property type="entry name" value="PTS_EIIB-like_sf"/>
</dbReference>
<dbReference type="GO" id="GO:0016301">
    <property type="term" value="F:kinase activity"/>
    <property type="evidence" value="ECO:0007669"/>
    <property type="project" value="UniProtKB-KW"/>
</dbReference>
<proteinExistence type="predicted"/>
<dbReference type="PANTHER" id="PTHR33989:SF8">
    <property type="entry name" value="PERMEASE IIC COMPONENT"/>
    <property type="match status" value="1"/>
</dbReference>
<dbReference type="EMBL" id="NAQV01000015">
    <property type="protein sequence ID" value="RAN63415.1"/>
    <property type="molecule type" value="Genomic_DNA"/>
</dbReference>
<feature type="region of interest" description="Disordered" evidence="17">
    <location>
        <begin position="423"/>
        <end position="451"/>
    </location>
</feature>
<feature type="transmembrane region" description="Helical" evidence="18">
    <location>
        <begin position="216"/>
        <end position="238"/>
    </location>
</feature>
<dbReference type="GO" id="GO:0005886">
    <property type="term" value="C:plasma membrane"/>
    <property type="evidence" value="ECO:0007669"/>
    <property type="project" value="UniProtKB-SubCell"/>
</dbReference>
<evidence type="ECO:0000259" key="20">
    <source>
        <dbReference type="PROSITE" id="PS51105"/>
    </source>
</evidence>
<evidence type="ECO:0000256" key="9">
    <source>
        <dbReference type="ARBA" id="ARBA00022683"/>
    </source>
</evidence>
<keyword evidence="11" id="KW-0418">Kinase</keyword>
<evidence type="ECO:0000256" key="5">
    <source>
        <dbReference type="ARBA" id="ARBA00022475"/>
    </source>
</evidence>
<evidence type="ECO:0000313" key="21">
    <source>
        <dbReference type="EMBL" id="RAN63415.1"/>
    </source>
</evidence>
<dbReference type="NCBIfam" id="TIGR00394">
    <property type="entry name" value="lac_pts_IIC"/>
    <property type="match status" value="1"/>
</dbReference>
<dbReference type="InterPro" id="IPR003501">
    <property type="entry name" value="PTS_EIIB_2/3"/>
</dbReference>
<dbReference type="AlphaFoldDB" id="A0A328KLQ0"/>
<feature type="transmembrane region" description="Helical" evidence="18">
    <location>
        <begin position="132"/>
        <end position="155"/>
    </location>
</feature>
<comment type="catalytic activity">
    <reaction evidence="15">
        <text>lactose(out) + N(pros)-phospho-L-histidyl-[protein] = lactose 6-phosphate(in) + L-histidyl-[protein]</text>
        <dbReference type="Rhea" id="RHEA:42400"/>
        <dbReference type="Rhea" id="RHEA-COMP:9745"/>
        <dbReference type="Rhea" id="RHEA-COMP:9746"/>
        <dbReference type="ChEBI" id="CHEBI:17716"/>
        <dbReference type="ChEBI" id="CHEBI:29979"/>
        <dbReference type="ChEBI" id="CHEBI:64837"/>
        <dbReference type="ChEBI" id="CHEBI:79080"/>
        <dbReference type="EC" id="2.7.1.207"/>
    </reaction>
</comment>
<feature type="transmembrane region" description="Helical" evidence="18">
    <location>
        <begin position="30"/>
        <end position="50"/>
    </location>
</feature>
<evidence type="ECO:0000256" key="6">
    <source>
        <dbReference type="ARBA" id="ARBA00022553"/>
    </source>
</evidence>
<evidence type="ECO:0000256" key="16">
    <source>
        <dbReference type="PROSITE-ProRule" id="PRU00423"/>
    </source>
</evidence>
<dbReference type="InterPro" id="IPR041713">
    <property type="entry name" value="PTS_IIB"/>
</dbReference>
<dbReference type="SUPFAM" id="SSF52794">
    <property type="entry name" value="PTS system IIB component-like"/>
    <property type="match status" value="1"/>
</dbReference>
<dbReference type="Gene3D" id="3.40.50.2300">
    <property type="match status" value="1"/>
</dbReference>